<keyword evidence="5" id="KW-1133">Transmembrane helix</keyword>
<evidence type="ECO:0000313" key="8">
    <source>
        <dbReference type="Proteomes" id="UP000758603"/>
    </source>
</evidence>
<dbReference type="RefSeq" id="XP_045963180.1">
    <property type="nucleotide sequence ID" value="XM_046096916.1"/>
</dbReference>
<evidence type="ECO:0000256" key="2">
    <source>
        <dbReference type="ARBA" id="ARBA00022630"/>
    </source>
</evidence>
<dbReference type="GO" id="GO:0071949">
    <property type="term" value="F:FAD binding"/>
    <property type="evidence" value="ECO:0007669"/>
    <property type="project" value="InterPro"/>
</dbReference>
<dbReference type="EMBL" id="JAGPXC010000001">
    <property type="protein sequence ID" value="KAH6659049.1"/>
    <property type="molecule type" value="Genomic_DNA"/>
</dbReference>
<keyword evidence="8" id="KW-1185">Reference proteome</keyword>
<evidence type="ECO:0000313" key="7">
    <source>
        <dbReference type="EMBL" id="KAH6659049.1"/>
    </source>
</evidence>
<dbReference type="SUPFAM" id="SSF56176">
    <property type="entry name" value="FAD-binding/transporter-associated domain-like"/>
    <property type="match status" value="1"/>
</dbReference>
<dbReference type="GeneID" id="70125808"/>
<dbReference type="InterPro" id="IPR016166">
    <property type="entry name" value="FAD-bd_PCMH"/>
</dbReference>
<dbReference type="GO" id="GO:0016491">
    <property type="term" value="F:oxidoreductase activity"/>
    <property type="evidence" value="ECO:0007669"/>
    <property type="project" value="UniProtKB-KW"/>
</dbReference>
<name>A0A9P8UTV3_9PEZI</name>
<evidence type="ECO:0000256" key="4">
    <source>
        <dbReference type="ARBA" id="ARBA00023002"/>
    </source>
</evidence>
<keyword evidence="5" id="KW-0812">Transmembrane</keyword>
<proteinExistence type="inferred from homology"/>
<dbReference type="PANTHER" id="PTHR42973">
    <property type="entry name" value="BINDING OXIDOREDUCTASE, PUTATIVE (AFU_ORTHOLOGUE AFUA_1G17690)-RELATED"/>
    <property type="match status" value="1"/>
</dbReference>
<dbReference type="PROSITE" id="PS51387">
    <property type="entry name" value="FAD_PCMH"/>
    <property type="match status" value="1"/>
</dbReference>
<evidence type="ECO:0000256" key="3">
    <source>
        <dbReference type="ARBA" id="ARBA00022827"/>
    </source>
</evidence>
<keyword evidence="2" id="KW-0285">Flavoprotein</keyword>
<keyword evidence="4" id="KW-0560">Oxidoreductase</keyword>
<dbReference type="InterPro" id="IPR050416">
    <property type="entry name" value="FAD-linked_Oxidoreductase"/>
</dbReference>
<organism evidence="7 8">
    <name type="scientific">Truncatella angustata</name>
    <dbReference type="NCBI Taxonomy" id="152316"/>
    <lineage>
        <taxon>Eukaryota</taxon>
        <taxon>Fungi</taxon>
        <taxon>Dikarya</taxon>
        <taxon>Ascomycota</taxon>
        <taxon>Pezizomycotina</taxon>
        <taxon>Sordariomycetes</taxon>
        <taxon>Xylariomycetidae</taxon>
        <taxon>Amphisphaeriales</taxon>
        <taxon>Sporocadaceae</taxon>
        <taxon>Truncatella</taxon>
    </lineage>
</organism>
<keyword evidence="3" id="KW-0274">FAD</keyword>
<dbReference type="OrthoDB" id="2151789at2759"/>
<dbReference type="InterPro" id="IPR036318">
    <property type="entry name" value="FAD-bd_PCMH-like_sf"/>
</dbReference>
<keyword evidence="5" id="KW-0472">Membrane</keyword>
<feature type="transmembrane region" description="Helical" evidence="5">
    <location>
        <begin position="185"/>
        <end position="207"/>
    </location>
</feature>
<dbReference type="Gene3D" id="3.30.465.10">
    <property type="match status" value="2"/>
</dbReference>
<dbReference type="Proteomes" id="UP000758603">
    <property type="component" value="Unassembled WGS sequence"/>
</dbReference>
<reference evidence="7" key="1">
    <citation type="journal article" date="2021" name="Nat. Commun.">
        <title>Genetic determinants of endophytism in the Arabidopsis root mycobiome.</title>
        <authorList>
            <person name="Mesny F."/>
            <person name="Miyauchi S."/>
            <person name="Thiergart T."/>
            <person name="Pickel B."/>
            <person name="Atanasova L."/>
            <person name="Karlsson M."/>
            <person name="Huettel B."/>
            <person name="Barry K.W."/>
            <person name="Haridas S."/>
            <person name="Chen C."/>
            <person name="Bauer D."/>
            <person name="Andreopoulos W."/>
            <person name="Pangilinan J."/>
            <person name="LaButti K."/>
            <person name="Riley R."/>
            <person name="Lipzen A."/>
            <person name="Clum A."/>
            <person name="Drula E."/>
            <person name="Henrissat B."/>
            <person name="Kohler A."/>
            <person name="Grigoriev I.V."/>
            <person name="Martin F.M."/>
            <person name="Hacquard S."/>
        </authorList>
    </citation>
    <scope>NUCLEOTIDE SEQUENCE</scope>
    <source>
        <strain evidence="7">MPI-SDFR-AT-0073</strain>
    </source>
</reference>
<protein>
    <recommendedName>
        <fullName evidence="6">FAD-binding PCMH-type domain-containing protein</fullName>
    </recommendedName>
</protein>
<dbReference type="InterPro" id="IPR016169">
    <property type="entry name" value="FAD-bd_PCMH_sub2"/>
</dbReference>
<dbReference type="InterPro" id="IPR006094">
    <property type="entry name" value="Oxid_FAD_bind_N"/>
</dbReference>
<evidence type="ECO:0000256" key="1">
    <source>
        <dbReference type="ARBA" id="ARBA00005466"/>
    </source>
</evidence>
<evidence type="ECO:0000256" key="5">
    <source>
        <dbReference type="SAM" id="Phobius"/>
    </source>
</evidence>
<evidence type="ECO:0000259" key="6">
    <source>
        <dbReference type="PROSITE" id="PS51387"/>
    </source>
</evidence>
<comment type="similarity">
    <text evidence="1">Belongs to the oxygen-dependent FAD-linked oxidoreductase family.</text>
</comment>
<gene>
    <name evidence="7" type="ORF">BKA67DRAFT_4842</name>
</gene>
<sequence length="529" mass="56395">MKDVSHNVDPESVDSENMVAQGNLTSICCRALLAVLGQQRVALPGSVVYNASLESYFAAQQAALHPACIVSPQTTQDVSKAIKSLTTQGNEQPKFAIRGGGHANWAGASNIDGGIVIDLRALKSVQLNPSKSTVSVGTGASWDDVYATLDPLGLSVNGGRAADVGELITLIPSAQALIPRSWDQWLNILIALIGVGGLTLGGGISYFSPRYGWTCDTVTNFEIVLADASIVQANTKSNPDLFHALKGGNNNFGVVTRIDVTTFKQGLLWAGTVYNSLDVVDDVISEFVRIGSPDAYDQDASFITTFGFSQAQGRAVISNQLEYAKPVEPPSIYKGFLALPNLLSTSQLVNTTTLAKATRALQPEHPRTLSRVSTFVLTPEVLKSTYVQWNASLSSISQVANIIWGIALEPLPPGIYARHAKDNALGLENRKGSFVVALLTASWTDPSNDALVVEAANNLLKAINTEAKKLGDLDPFVYLNYAGKDQDPIRSYGAASVAQLQTVRKRVDPKGVFTSQVPGGFKIPPKANV</sequence>
<dbReference type="PANTHER" id="PTHR42973:SF22">
    <property type="entry name" value="FAD-BINDING PCMH-TYPE DOMAIN-CONTAINING PROTEIN-RELATED"/>
    <property type="match status" value="1"/>
</dbReference>
<dbReference type="Pfam" id="PF01565">
    <property type="entry name" value="FAD_binding_4"/>
    <property type="match status" value="2"/>
</dbReference>
<comment type="caution">
    <text evidence="7">The sequence shown here is derived from an EMBL/GenBank/DDBJ whole genome shotgun (WGS) entry which is preliminary data.</text>
</comment>
<feature type="domain" description="FAD-binding PCMH-type" evidence="6">
    <location>
        <begin position="62"/>
        <end position="265"/>
    </location>
</feature>
<dbReference type="AlphaFoldDB" id="A0A9P8UTV3"/>
<dbReference type="Gene3D" id="3.40.462.20">
    <property type="match status" value="1"/>
</dbReference>
<accession>A0A9P8UTV3</accession>